<dbReference type="Proteomes" id="UP000070414">
    <property type="component" value="Unassembled WGS sequence"/>
</dbReference>
<gene>
    <name evidence="1" type="ORF">AKJ38_04345</name>
</gene>
<dbReference type="AlphaFoldDB" id="A0A133UNJ3"/>
<evidence type="ECO:0000313" key="2">
    <source>
        <dbReference type="Proteomes" id="UP000070414"/>
    </source>
</evidence>
<reference evidence="1 2" key="1">
    <citation type="journal article" date="2016" name="Sci. Rep.">
        <title>Metabolic traits of an uncultured archaeal lineage -MSBL1- from brine pools of the Red Sea.</title>
        <authorList>
            <person name="Mwirichia R."/>
            <person name="Alam I."/>
            <person name="Rashid M."/>
            <person name="Vinu M."/>
            <person name="Ba-Alawi W."/>
            <person name="Anthony Kamau A."/>
            <person name="Kamanda Ngugi D."/>
            <person name="Goker M."/>
            <person name="Klenk H.P."/>
            <person name="Bajic V."/>
            <person name="Stingl U."/>
        </authorList>
    </citation>
    <scope>NUCLEOTIDE SEQUENCE [LARGE SCALE GENOMIC DNA]</scope>
    <source>
        <strain evidence="1">SCGC-AAA259I14</strain>
    </source>
</reference>
<protein>
    <submittedName>
        <fullName evidence="1">Uncharacterized protein</fullName>
    </submittedName>
</protein>
<dbReference type="SUPFAM" id="SSF57802">
    <property type="entry name" value="Rubredoxin-like"/>
    <property type="match status" value="1"/>
</dbReference>
<proteinExistence type="predicted"/>
<accession>A0A133UNJ3</accession>
<keyword evidence="2" id="KW-1185">Reference proteome</keyword>
<comment type="caution">
    <text evidence="1">The sequence shown here is derived from an EMBL/GenBank/DDBJ whole genome shotgun (WGS) entry which is preliminary data.</text>
</comment>
<organism evidence="1 2">
    <name type="scientific">candidate division MSBL1 archaeon SCGC-AAA259I14</name>
    <dbReference type="NCBI Taxonomy" id="1698268"/>
    <lineage>
        <taxon>Archaea</taxon>
        <taxon>Methanobacteriati</taxon>
        <taxon>Methanobacteriota</taxon>
        <taxon>candidate division MSBL1</taxon>
    </lineage>
</organism>
<evidence type="ECO:0000313" key="1">
    <source>
        <dbReference type="EMBL" id="KXA95690.1"/>
    </source>
</evidence>
<name>A0A133UNJ3_9EURY</name>
<sequence>MWSEYREEGGRTSEKSERRWRKGAKYRVYCPRCGWETDRKKRTKVVKRPDLYRCPECGSDIQAQRIEKGRPIK</sequence>
<dbReference type="EMBL" id="LHXS01000120">
    <property type="protein sequence ID" value="KXA95690.1"/>
    <property type="molecule type" value="Genomic_DNA"/>
</dbReference>